<sequence>MTKSKGKQRFVSEPIAPMGDNFDSEPMAAGGPGLPPAFAWRGQTLAIAGVRRVWRDTGFCRHGSKERYVRKHWFEVVTTDKRTARIYFDRQPHGPKPVSRWWLFSIDDGAD</sequence>
<comment type="caution">
    <text evidence="3">The sequence shown here is derived from an EMBL/GenBank/DDBJ whole genome shotgun (WGS) entry which is preliminary data.</text>
</comment>
<dbReference type="RefSeq" id="WP_020875951.1">
    <property type="nucleotide sequence ID" value="NZ_ATHJ01000064.1"/>
</dbReference>
<dbReference type="InterPro" id="IPR045443">
    <property type="entry name" value="DUF6504"/>
</dbReference>
<dbReference type="Pfam" id="PF20114">
    <property type="entry name" value="DUF6504"/>
    <property type="match status" value="1"/>
</dbReference>
<evidence type="ECO:0000313" key="3">
    <source>
        <dbReference type="EMBL" id="EPR42579.1"/>
    </source>
</evidence>
<dbReference type="AlphaFoldDB" id="S7V7E9"/>
<feature type="region of interest" description="Disordered" evidence="1">
    <location>
        <begin position="1"/>
        <end position="28"/>
    </location>
</feature>
<proteinExistence type="predicted"/>
<dbReference type="EMBL" id="ATHJ01000064">
    <property type="protein sequence ID" value="EPR42579.1"/>
    <property type="molecule type" value="Genomic_DNA"/>
</dbReference>
<protein>
    <submittedName>
        <fullName evidence="3">Putative cytoplasmic protein</fullName>
    </submittedName>
</protein>
<feature type="domain" description="DUF6504" evidence="2">
    <location>
        <begin position="8"/>
        <end position="108"/>
    </location>
</feature>
<dbReference type="OrthoDB" id="5515791at2"/>
<gene>
    <name evidence="3" type="ORF">dsmv_1567</name>
</gene>
<evidence type="ECO:0000259" key="2">
    <source>
        <dbReference type="Pfam" id="PF20114"/>
    </source>
</evidence>
<dbReference type="Proteomes" id="UP000014977">
    <property type="component" value="Unassembled WGS sequence"/>
</dbReference>
<accession>S7V7E9</accession>
<organism evidence="3 4">
    <name type="scientific">Desulfococcus multivorans DSM 2059</name>
    <dbReference type="NCBI Taxonomy" id="1121405"/>
    <lineage>
        <taxon>Bacteria</taxon>
        <taxon>Pseudomonadati</taxon>
        <taxon>Thermodesulfobacteriota</taxon>
        <taxon>Desulfobacteria</taxon>
        <taxon>Desulfobacterales</taxon>
        <taxon>Desulfococcaceae</taxon>
        <taxon>Desulfococcus</taxon>
    </lineage>
</organism>
<name>S7V7E9_DESML</name>
<keyword evidence="4" id="KW-1185">Reference proteome</keyword>
<evidence type="ECO:0000256" key="1">
    <source>
        <dbReference type="SAM" id="MobiDB-lite"/>
    </source>
</evidence>
<evidence type="ECO:0000313" key="4">
    <source>
        <dbReference type="Proteomes" id="UP000014977"/>
    </source>
</evidence>
<reference evidence="3 4" key="1">
    <citation type="journal article" date="2013" name="Genome Announc.">
        <title>Draft genome sequences for three mercury-methylating, sulfate-reducing bacteria.</title>
        <authorList>
            <person name="Brown S.D."/>
            <person name="Hurt R.A.Jr."/>
            <person name="Gilmour C.C."/>
            <person name="Elias D.A."/>
        </authorList>
    </citation>
    <scope>NUCLEOTIDE SEQUENCE [LARGE SCALE GENOMIC DNA]</scope>
    <source>
        <strain evidence="3 4">DSM 2059</strain>
    </source>
</reference>
<dbReference type="eggNOG" id="ENOG5033YN1">
    <property type="taxonomic scope" value="Bacteria"/>
</dbReference>